<reference evidence="2 3" key="1">
    <citation type="submission" date="2021-05" db="EMBL/GenBank/DDBJ databases">
        <title>Novel Bacillus species.</title>
        <authorList>
            <person name="Liu G."/>
        </authorList>
    </citation>
    <scope>NUCLEOTIDE SEQUENCE [LARGE SCALE GENOMIC DNA]</scope>
    <source>
        <strain evidence="3">FJAT-49780</strain>
    </source>
</reference>
<sequence>MVLGADKVKINTFRVSEILLGLIFLSAGLNGYIVLFGFNPLFPTSPKAMEFLGTGYLLALEKTPEIVCGLLLITRRLVPLALTILAPIIINILAFHIFVDYAFLPLALLISLLEVMLIWKYRKNFMCLIN</sequence>
<protein>
    <recommendedName>
        <fullName evidence="4">DoxX family protein</fullName>
    </recommendedName>
</protein>
<evidence type="ECO:0000313" key="2">
    <source>
        <dbReference type="EMBL" id="MBS4197125.1"/>
    </source>
</evidence>
<evidence type="ECO:0000313" key="3">
    <source>
        <dbReference type="Proteomes" id="UP000681414"/>
    </source>
</evidence>
<gene>
    <name evidence="2" type="ORF">KHA97_18895</name>
</gene>
<evidence type="ECO:0008006" key="4">
    <source>
        <dbReference type="Google" id="ProtNLM"/>
    </source>
</evidence>
<keyword evidence="1" id="KW-0812">Transmembrane</keyword>
<evidence type="ECO:0000256" key="1">
    <source>
        <dbReference type="SAM" id="Phobius"/>
    </source>
</evidence>
<keyword evidence="1" id="KW-1133">Transmembrane helix</keyword>
<dbReference type="EMBL" id="JAGYPG010000003">
    <property type="protein sequence ID" value="MBS4197125.1"/>
    <property type="molecule type" value="Genomic_DNA"/>
</dbReference>
<dbReference type="AlphaFoldDB" id="A0A942TGC1"/>
<organism evidence="2 3">
    <name type="scientific">Lederbergia citri</name>
    <dbReference type="NCBI Taxonomy" id="2833580"/>
    <lineage>
        <taxon>Bacteria</taxon>
        <taxon>Bacillati</taxon>
        <taxon>Bacillota</taxon>
        <taxon>Bacilli</taxon>
        <taxon>Bacillales</taxon>
        <taxon>Bacillaceae</taxon>
        <taxon>Lederbergia</taxon>
    </lineage>
</organism>
<feature type="transmembrane region" description="Helical" evidence="1">
    <location>
        <begin position="77"/>
        <end position="95"/>
    </location>
</feature>
<proteinExistence type="predicted"/>
<keyword evidence="3" id="KW-1185">Reference proteome</keyword>
<name>A0A942TGC1_9BACI</name>
<dbReference type="Proteomes" id="UP000681414">
    <property type="component" value="Unassembled WGS sequence"/>
</dbReference>
<feature type="transmembrane region" description="Helical" evidence="1">
    <location>
        <begin position="101"/>
        <end position="119"/>
    </location>
</feature>
<comment type="caution">
    <text evidence="2">The sequence shown here is derived from an EMBL/GenBank/DDBJ whole genome shotgun (WGS) entry which is preliminary data.</text>
</comment>
<keyword evidence="1" id="KW-0472">Membrane</keyword>
<accession>A0A942TGC1</accession>
<feature type="transmembrane region" description="Helical" evidence="1">
    <location>
        <begin position="18"/>
        <end position="42"/>
    </location>
</feature>